<evidence type="ECO:0000313" key="3">
    <source>
        <dbReference type="Proteomes" id="UP001165283"/>
    </source>
</evidence>
<evidence type="ECO:0000313" key="2">
    <source>
        <dbReference type="EMBL" id="MCO1659877.1"/>
    </source>
</evidence>
<proteinExistence type="predicted"/>
<keyword evidence="3" id="KW-1185">Reference proteome</keyword>
<dbReference type="Proteomes" id="UP001165283">
    <property type="component" value="Unassembled WGS sequence"/>
</dbReference>
<feature type="region of interest" description="Disordered" evidence="1">
    <location>
        <begin position="1"/>
        <end position="27"/>
    </location>
</feature>
<evidence type="ECO:0008006" key="4">
    <source>
        <dbReference type="Google" id="ProtNLM"/>
    </source>
</evidence>
<accession>A0ABT1AA16</accession>
<protein>
    <recommendedName>
        <fullName evidence="4">Lsr2 protein</fullName>
    </recommendedName>
</protein>
<name>A0ABT1AA16_9PSEU</name>
<organism evidence="2 3">
    <name type="scientific">Pseudonocardia humida</name>
    <dbReference type="NCBI Taxonomy" id="2800819"/>
    <lineage>
        <taxon>Bacteria</taxon>
        <taxon>Bacillati</taxon>
        <taxon>Actinomycetota</taxon>
        <taxon>Actinomycetes</taxon>
        <taxon>Pseudonocardiales</taxon>
        <taxon>Pseudonocardiaceae</taxon>
        <taxon>Pseudonocardia</taxon>
    </lineage>
</organism>
<dbReference type="EMBL" id="JAGSOV010000072">
    <property type="protein sequence ID" value="MCO1659877.1"/>
    <property type="molecule type" value="Genomic_DNA"/>
</dbReference>
<sequence length="62" mass="7157">MDTTTLAGLPREAEEQHGRYEPTAPEHHRADWYAAFIEARRQGRTPEQAYRDASAFLEAARR</sequence>
<feature type="compositionally biased region" description="Basic and acidic residues" evidence="1">
    <location>
        <begin position="11"/>
        <end position="27"/>
    </location>
</feature>
<reference evidence="2" key="1">
    <citation type="submission" date="2021-04" db="EMBL/GenBank/DDBJ databases">
        <title>Pseudonocardia sp. nov., isolated from sandy soil of mangrove forest.</title>
        <authorList>
            <person name="Zan Z."/>
            <person name="Huang R."/>
            <person name="Liu W."/>
        </authorList>
    </citation>
    <scope>NUCLEOTIDE SEQUENCE</scope>
    <source>
        <strain evidence="2">S2-4</strain>
    </source>
</reference>
<evidence type="ECO:0000256" key="1">
    <source>
        <dbReference type="SAM" id="MobiDB-lite"/>
    </source>
</evidence>
<comment type="caution">
    <text evidence="2">The sequence shown here is derived from an EMBL/GenBank/DDBJ whole genome shotgun (WGS) entry which is preliminary data.</text>
</comment>
<gene>
    <name evidence="2" type="ORF">KDL28_32925</name>
</gene>
<dbReference type="RefSeq" id="WP_252444965.1">
    <property type="nucleotide sequence ID" value="NZ_JAGSOV010000072.1"/>
</dbReference>